<dbReference type="EMBL" id="WIGM01000539">
    <property type="protein sequence ID" value="KAF6822551.1"/>
    <property type="molecule type" value="Genomic_DNA"/>
</dbReference>
<feature type="region of interest" description="Disordered" evidence="1">
    <location>
        <begin position="1"/>
        <end position="36"/>
    </location>
</feature>
<name>A0A8H6K1J8_9PEZI</name>
<reference evidence="2" key="1">
    <citation type="journal article" date="2020" name="Phytopathology">
        <title>Genome Sequence Resources of Colletotrichum truncatum, C. plurivorum, C. musicola, and C. sojae: Four Species Pathogenic to Soybean (Glycine max).</title>
        <authorList>
            <person name="Rogerio F."/>
            <person name="Boufleur T.R."/>
            <person name="Ciampi-Guillardi M."/>
            <person name="Sukno S.A."/>
            <person name="Thon M.R."/>
            <person name="Massola Junior N.S."/>
            <person name="Baroncelli R."/>
        </authorList>
    </citation>
    <scope>NUCLEOTIDE SEQUENCE</scope>
    <source>
        <strain evidence="2">LFN0074</strain>
    </source>
</reference>
<evidence type="ECO:0000313" key="3">
    <source>
        <dbReference type="Proteomes" id="UP000639643"/>
    </source>
</evidence>
<dbReference type="Proteomes" id="UP000639643">
    <property type="component" value="Unassembled WGS sequence"/>
</dbReference>
<gene>
    <name evidence="2" type="ORF">CMUS01_11041</name>
</gene>
<dbReference type="OrthoDB" id="4177236at2759"/>
<dbReference type="InterPro" id="IPR011009">
    <property type="entry name" value="Kinase-like_dom_sf"/>
</dbReference>
<proteinExistence type="predicted"/>
<sequence>MVSPKSEGPSRPSLSISAMQPKNRETKVNSRSPAARYNQKVLRSLEKELARDAEADITNLLSKYSSTLRSFASFATSQSISTPGTSDSKPYYPDGDIRSRHDIAVSSTIVSELSDELDGLFQPYEDLSAGLVSLLAKSEVIYESSWTASVMVFRLSDDIVVKVTSDESFALTEHQSLCYLQKHLPDFPAPKPHGVICHDIFYFLFTSFIPGVTLETMWPQLDNFEKQNISSQLETLLSKLRSHFPTQITLR</sequence>
<dbReference type="SUPFAM" id="SSF56112">
    <property type="entry name" value="Protein kinase-like (PK-like)"/>
    <property type="match status" value="1"/>
</dbReference>
<comment type="caution">
    <text evidence="2">The sequence shown here is derived from an EMBL/GenBank/DDBJ whole genome shotgun (WGS) entry which is preliminary data.</text>
</comment>
<organism evidence="2 3">
    <name type="scientific">Colletotrichum musicola</name>
    <dbReference type="NCBI Taxonomy" id="2175873"/>
    <lineage>
        <taxon>Eukaryota</taxon>
        <taxon>Fungi</taxon>
        <taxon>Dikarya</taxon>
        <taxon>Ascomycota</taxon>
        <taxon>Pezizomycotina</taxon>
        <taxon>Sordariomycetes</taxon>
        <taxon>Hypocreomycetidae</taxon>
        <taxon>Glomerellales</taxon>
        <taxon>Glomerellaceae</taxon>
        <taxon>Colletotrichum</taxon>
        <taxon>Colletotrichum orchidearum species complex</taxon>
    </lineage>
</organism>
<evidence type="ECO:0000313" key="2">
    <source>
        <dbReference type="EMBL" id="KAF6822551.1"/>
    </source>
</evidence>
<protein>
    <submittedName>
        <fullName evidence="2">Uncharacterized protein</fullName>
    </submittedName>
</protein>
<accession>A0A8H6K1J8</accession>
<dbReference type="AlphaFoldDB" id="A0A8H6K1J8"/>
<evidence type="ECO:0000256" key="1">
    <source>
        <dbReference type="SAM" id="MobiDB-lite"/>
    </source>
</evidence>
<keyword evidence="3" id="KW-1185">Reference proteome</keyword>